<dbReference type="AlphaFoldDB" id="A0A9P5H001"/>
<evidence type="ECO:0000313" key="6">
    <source>
        <dbReference type="EMBL" id="KAF7534063.1"/>
    </source>
</evidence>
<evidence type="ECO:0000256" key="1">
    <source>
        <dbReference type="ARBA" id="ARBA00005466"/>
    </source>
</evidence>
<keyword evidence="3" id="KW-0274">FAD</keyword>
<keyword evidence="7" id="KW-1185">Reference proteome</keyword>
<dbReference type="EMBL" id="JAANBB010000791">
    <property type="protein sequence ID" value="KAF7534063.1"/>
    <property type="molecule type" value="Genomic_DNA"/>
</dbReference>
<evidence type="ECO:0000313" key="7">
    <source>
        <dbReference type="Proteomes" id="UP000722485"/>
    </source>
</evidence>
<dbReference type="Proteomes" id="UP000722485">
    <property type="component" value="Unassembled WGS sequence"/>
</dbReference>
<keyword evidence="4" id="KW-0560">Oxidoreductase</keyword>
<feature type="domain" description="FAD-binding PCMH-type" evidence="5">
    <location>
        <begin position="59"/>
        <end position="230"/>
    </location>
</feature>
<dbReference type="InterPro" id="IPR036318">
    <property type="entry name" value="FAD-bd_PCMH-like_sf"/>
</dbReference>
<evidence type="ECO:0000259" key="5">
    <source>
        <dbReference type="PROSITE" id="PS51387"/>
    </source>
</evidence>
<dbReference type="Gene3D" id="3.30.43.10">
    <property type="entry name" value="Uridine Diphospho-n-acetylenolpyruvylglucosamine Reductase, domain 2"/>
    <property type="match status" value="1"/>
</dbReference>
<dbReference type="PANTHER" id="PTHR42973:SF7">
    <property type="entry name" value="FAD-BINDING PCMH-TYPE DOMAIN-CONTAINING PROTEIN"/>
    <property type="match status" value="1"/>
</dbReference>
<dbReference type="Pfam" id="PF01565">
    <property type="entry name" value="FAD_binding_4"/>
    <property type="match status" value="1"/>
</dbReference>
<keyword evidence="2" id="KW-0285">Flavoprotein</keyword>
<evidence type="ECO:0000256" key="3">
    <source>
        <dbReference type="ARBA" id="ARBA00022827"/>
    </source>
</evidence>
<dbReference type="Gene3D" id="3.40.462.20">
    <property type="match status" value="1"/>
</dbReference>
<dbReference type="GO" id="GO:0016491">
    <property type="term" value="F:oxidoreductase activity"/>
    <property type="evidence" value="ECO:0007669"/>
    <property type="project" value="UniProtKB-KW"/>
</dbReference>
<gene>
    <name evidence="6" type="ORF">G7Z17_g13423</name>
</gene>
<dbReference type="PANTHER" id="PTHR42973">
    <property type="entry name" value="BINDING OXIDOREDUCTASE, PUTATIVE (AFU_ORTHOLOGUE AFUA_1G17690)-RELATED"/>
    <property type="match status" value="1"/>
</dbReference>
<dbReference type="SUPFAM" id="SSF56176">
    <property type="entry name" value="FAD-binding/transporter-associated domain-like"/>
    <property type="match status" value="1"/>
</dbReference>
<dbReference type="PROSITE" id="PS51387">
    <property type="entry name" value="FAD_PCMH"/>
    <property type="match status" value="1"/>
</dbReference>
<accession>A0A9P5H001</accession>
<name>A0A9P5H001_9HYPO</name>
<dbReference type="InterPro" id="IPR050416">
    <property type="entry name" value="FAD-linked_Oxidoreductase"/>
</dbReference>
<dbReference type="InterPro" id="IPR016166">
    <property type="entry name" value="FAD-bd_PCMH"/>
</dbReference>
<dbReference type="Gene3D" id="3.30.465.10">
    <property type="match status" value="1"/>
</dbReference>
<comment type="similarity">
    <text evidence="1">Belongs to the oxygen-dependent FAD-linked oxidoreductase family.</text>
</comment>
<organism evidence="6 7">
    <name type="scientific">Cylindrodendrum hubeiense</name>
    <dbReference type="NCBI Taxonomy" id="595255"/>
    <lineage>
        <taxon>Eukaryota</taxon>
        <taxon>Fungi</taxon>
        <taxon>Dikarya</taxon>
        <taxon>Ascomycota</taxon>
        <taxon>Pezizomycotina</taxon>
        <taxon>Sordariomycetes</taxon>
        <taxon>Hypocreomycetidae</taxon>
        <taxon>Hypocreales</taxon>
        <taxon>Nectriaceae</taxon>
        <taxon>Cylindrodendrum</taxon>
    </lineage>
</organism>
<sequence length="479" mass="51442">MAQTYPPPSISGLEGASLTTIEADASSLLSILDKHPSLPIFTRSTSGFESVRQTCNSNVTTQPLAIVRPRTEAEVSSVVIHCVGHSPRIRLAIRTGGHDMWERSLVEDGVVIDLRALDQVEVAEDKSSARIGGGIMGGALIRQLETLGLSTPTGFCTGVGYAGWALGGGYGVLQGKYGLGCDQILAARVVTACGEVVDTKDDSELLWALRGAGNGNFGVVVELTIKVYPRPAMLGGYLAYPLADAKNVFAKFQESIADEFPDEFSGDFLCGDVPGLGQTILMLHAWVQEDGDLSKAKAHLEKFQGIGDILLNTVIETTPCGFASSIDPVAAVRLPYHFRTRTVKGITPELVQIFLETEGTIGPSHIISHHAHGAAIKPSPESCFVNRMPHIVLGFGAAPPPPHGPRSPEMDAARAYSNDLATKIKERGMALDSAYMNFSPPEECDTELFYGKETMERLKALKRRYDGANIFFKAYPPLA</sequence>
<evidence type="ECO:0000256" key="4">
    <source>
        <dbReference type="ARBA" id="ARBA00023002"/>
    </source>
</evidence>
<comment type="caution">
    <text evidence="6">The sequence shown here is derived from an EMBL/GenBank/DDBJ whole genome shotgun (WGS) entry which is preliminary data.</text>
</comment>
<protein>
    <recommendedName>
        <fullName evidence="5">FAD-binding PCMH-type domain-containing protein</fullName>
    </recommendedName>
</protein>
<dbReference type="InterPro" id="IPR016167">
    <property type="entry name" value="FAD-bd_PCMH_sub1"/>
</dbReference>
<dbReference type="InterPro" id="IPR006094">
    <property type="entry name" value="Oxid_FAD_bind_N"/>
</dbReference>
<dbReference type="GO" id="GO:0071949">
    <property type="term" value="F:FAD binding"/>
    <property type="evidence" value="ECO:0007669"/>
    <property type="project" value="InterPro"/>
</dbReference>
<dbReference type="OrthoDB" id="407275at2759"/>
<reference evidence="6" key="1">
    <citation type="submission" date="2020-03" db="EMBL/GenBank/DDBJ databases">
        <title>Draft Genome Sequence of Cylindrodendrum hubeiense.</title>
        <authorList>
            <person name="Buettner E."/>
            <person name="Kellner H."/>
        </authorList>
    </citation>
    <scope>NUCLEOTIDE SEQUENCE</scope>
    <source>
        <strain evidence="6">IHI 201604</strain>
    </source>
</reference>
<dbReference type="InterPro" id="IPR016169">
    <property type="entry name" value="FAD-bd_PCMH_sub2"/>
</dbReference>
<proteinExistence type="inferred from homology"/>
<evidence type="ECO:0000256" key="2">
    <source>
        <dbReference type="ARBA" id="ARBA00022630"/>
    </source>
</evidence>